<dbReference type="Proteomes" id="UP001190700">
    <property type="component" value="Unassembled WGS sequence"/>
</dbReference>
<dbReference type="AlphaFoldDB" id="A0AAE0KZG7"/>
<sequence>MSCKVGRPATHNLAFPGGNLELKLVDASYIEAYVQNRDYVVEPRGFFSFPLDEEDAEIWLDDDSWEDLYQIATALSQLRILKGNKAKTVAKVKVRSQNSPWLHLTEVYDRDEDSKRLKWRWWRPLSGGFTSKNTRTMTQASVHDPGFSLGRIPVLSPEFILFDPQEILVAWDVEEGDEDGQIPKDMYIELVQKLRVIMRENKRTK</sequence>
<keyword evidence="2" id="KW-1185">Reference proteome</keyword>
<name>A0AAE0KZG7_9CHLO</name>
<organism evidence="1 2">
    <name type="scientific">Cymbomonas tetramitiformis</name>
    <dbReference type="NCBI Taxonomy" id="36881"/>
    <lineage>
        <taxon>Eukaryota</taxon>
        <taxon>Viridiplantae</taxon>
        <taxon>Chlorophyta</taxon>
        <taxon>Pyramimonadophyceae</taxon>
        <taxon>Pyramimonadales</taxon>
        <taxon>Pyramimonadaceae</taxon>
        <taxon>Cymbomonas</taxon>
    </lineage>
</organism>
<gene>
    <name evidence="1" type="ORF">CYMTET_24871</name>
</gene>
<evidence type="ECO:0000313" key="2">
    <source>
        <dbReference type="Proteomes" id="UP001190700"/>
    </source>
</evidence>
<evidence type="ECO:0000313" key="1">
    <source>
        <dbReference type="EMBL" id="KAK3266508.1"/>
    </source>
</evidence>
<comment type="caution">
    <text evidence="1">The sequence shown here is derived from an EMBL/GenBank/DDBJ whole genome shotgun (WGS) entry which is preliminary data.</text>
</comment>
<proteinExistence type="predicted"/>
<protein>
    <submittedName>
        <fullName evidence="1">Uncharacterized protein</fullName>
    </submittedName>
</protein>
<accession>A0AAE0KZG7</accession>
<reference evidence="1 2" key="1">
    <citation type="journal article" date="2015" name="Genome Biol. Evol.">
        <title>Comparative Genomics of a Bacterivorous Green Alga Reveals Evolutionary Causalities and Consequences of Phago-Mixotrophic Mode of Nutrition.</title>
        <authorList>
            <person name="Burns J.A."/>
            <person name="Paasch A."/>
            <person name="Narechania A."/>
            <person name="Kim E."/>
        </authorList>
    </citation>
    <scope>NUCLEOTIDE SEQUENCE [LARGE SCALE GENOMIC DNA]</scope>
    <source>
        <strain evidence="1 2">PLY_AMNH</strain>
    </source>
</reference>
<dbReference type="EMBL" id="LGRX02013015">
    <property type="protein sequence ID" value="KAK3266508.1"/>
    <property type="molecule type" value="Genomic_DNA"/>
</dbReference>